<evidence type="ECO:0000313" key="3">
    <source>
        <dbReference type="Proteomes" id="UP000253606"/>
    </source>
</evidence>
<sequence>MRKLLLFVFLWPLFATAQSYTPNINLVLPPYGELNWSIQANGNFGIIDRAIGALQNEFQGPWQSTTVYSKGQYITYLGALYASSVSGNIDKIPVSSPSAWLLMVQGSAGAYLPFTGGTLTGPLAAPNIGGIYYADHCPGADIGAKINACQATVPVNSVGYRGAWIIVPNTSEEPSMATWSTGVVVGPGTSIIGQGTNASSFTCEPSAGSACLTFDSSAGCPGGMSCPGNPTGGPNPHSTSGQNTTFRDFTITGTGAAGQDILYTKDAQGLVVRNVNLDGAGSGGACVHMHDLWWWTERNEFDNVSTLYGCKIGWRFTASPTSPYLPTASFGYNRFMDIGANPTGAQTAFSWESGVYMYNTTFRATVNKGGAGSTVFMMSGNAEFYLNELHFTGEDNGTGGYLFDLTNSSNIFTFNGDFNWGPETTPNSIAPGAAVEHFLDAGGFQPTFIPNVTNVGIQSLQAAPLGSGFDLNTGPGCGFFEGASPINGPAITVPTGNTLLYQLQVLCSGVSVPSGYRTQIFAQASFNVGMNKVWYRNQGNGVWYPWTPLVLQNSMPLRGTTTALSSAPIPAGTCKSLTATVPQLQLGETVTATPNSLTPLNIGLHWDTAYISSLDSQPTSFTNSTLGTAANELAVIQPNGSVRTAFTSDYGNISGVCVSGCGTTGTAQIAIATTANVAFDGPTVANDYFVNSTTFAGKGHDIGATIPVRARSQILGQVLSTNASAGVYAAALQSGVPGAGTVTVPVCNTTGSPITPNSTPTFAVRVIQ</sequence>
<dbReference type="EMBL" id="CP030840">
    <property type="protein sequence ID" value="AXC10222.1"/>
    <property type="molecule type" value="Genomic_DNA"/>
</dbReference>
<reference evidence="2 3" key="1">
    <citation type="journal article" date="2018" name="Front. Microbiol.">
        <title>Hydrolytic Capabilities as a Key to Environmental Success: Chitinolytic and Cellulolytic Acidobacteria From Acidic Sub-arctic Soils and Boreal Peatlands.</title>
        <authorList>
            <person name="Belova S.E."/>
            <person name="Ravin N.V."/>
            <person name="Pankratov T.A."/>
            <person name="Rakitin A.L."/>
            <person name="Ivanova A.A."/>
            <person name="Beletsky A.V."/>
            <person name="Mardanov A.V."/>
            <person name="Sinninghe Damste J.S."/>
            <person name="Dedysh S.N."/>
        </authorList>
    </citation>
    <scope>NUCLEOTIDE SEQUENCE [LARGE SCALE GENOMIC DNA]</scope>
    <source>
        <strain evidence="2 3">SBC82</strain>
    </source>
</reference>
<proteinExistence type="predicted"/>
<accession>A0A2Z5FU51</accession>
<organism evidence="2 3">
    <name type="scientific">Acidisarcina polymorpha</name>
    <dbReference type="NCBI Taxonomy" id="2211140"/>
    <lineage>
        <taxon>Bacteria</taxon>
        <taxon>Pseudomonadati</taxon>
        <taxon>Acidobacteriota</taxon>
        <taxon>Terriglobia</taxon>
        <taxon>Terriglobales</taxon>
        <taxon>Acidobacteriaceae</taxon>
        <taxon>Acidisarcina</taxon>
    </lineage>
</organism>
<feature type="chain" id="PRO_5016232722" evidence="1">
    <location>
        <begin position="18"/>
        <end position="768"/>
    </location>
</feature>
<gene>
    <name evidence="2" type="ORF">ACPOL_0865</name>
</gene>
<feature type="signal peptide" evidence="1">
    <location>
        <begin position="1"/>
        <end position="17"/>
    </location>
</feature>
<evidence type="ECO:0000256" key="1">
    <source>
        <dbReference type="SAM" id="SignalP"/>
    </source>
</evidence>
<dbReference type="OrthoDB" id="105372at2"/>
<dbReference type="KEGG" id="abas:ACPOL_0865"/>
<dbReference type="InterPro" id="IPR011050">
    <property type="entry name" value="Pectin_lyase_fold/virulence"/>
</dbReference>
<keyword evidence="1" id="KW-0732">Signal</keyword>
<dbReference type="SUPFAM" id="SSF51126">
    <property type="entry name" value="Pectin lyase-like"/>
    <property type="match status" value="1"/>
</dbReference>
<dbReference type="Proteomes" id="UP000253606">
    <property type="component" value="Chromosome"/>
</dbReference>
<name>A0A2Z5FU51_9BACT</name>
<dbReference type="RefSeq" id="WP_114205900.1">
    <property type="nucleotide sequence ID" value="NZ_CP030840.1"/>
</dbReference>
<evidence type="ECO:0000313" key="2">
    <source>
        <dbReference type="EMBL" id="AXC10222.1"/>
    </source>
</evidence>
<protein>
    <submittedName>
        <fullName evidence="2">Uncharacterized protein</fullName>
    </submittedName>
</protein>
<keyword evidence="3" id="KW-1185">Reference proteome</keyword>
<dbReference type="AlphaFoldDB" id="A0A2Z5FU51"/>